<dbReference type="EMBL" id="NFZX01000076">
    <property type="protein sequence ID" value="RFA32193.1"/>
    <property type="molecule type" value="Genomic_DNA"/>
</dbReference>
<gene>
    <name evidence="1" type="ORF">CAI16_18890</name>
</gene>
<dbReference type="CDD" id="cd07516">
    <property type="entry name" value="HAD_Pase"/>
    <property type="match status" value="1"/>
</dbReference>
<proteinExistence type="predicted"/>
<dbReference type="GO" id="GO:0000287">
    <property type="term" value="F:magnesium ion binding"/>
    <property type="evidence" value="ECO:0007669"/>
    <property type="project" value="TreeGrafter"/>
</dbReference>
<dbReference type="SFLD" id="SFLDG01140">
    <property type="entry name" value="C2.B:_Phosphomannomutase_and_P"/>
    <property type="match status" value="1"/>
</dbReference>
<dbReference type="RefSeq" id="WP_116279629.1">
    <property type="nucleotide sequence ID" value="NZ_NFZX01000076.1"/>
</dbReference>
<dbReference type="AlphaFoldDB" id="A0A3E0WIZ6"/>
<dbReference type="PANTHER" id="PTHR10000">
    <property type="entry name" value="PHOSPHOSERINE PHOSPHATASE"/>
    <property type="match status" value="1"/>
</dbReference>
<evidence type="ECO:0008006" key="3">
    <source>
        <dbReference type="Google" id="ProtNLM"/>
    </source>
</evidence>
<evidence type="ECO:0000313" key="1">
    <source>
        <dbReference type="EMBL" id="RFA32193.1"/>
    </source>
</evidence>
<dbReference type="Gene3D" id="3.40.50.1000">
    <property type="entry name" value="HAD superfamily/HAD-like"/>
    <property type="match status" value="1"/>
</dbReference>
<dbReference type="SFLD" id="SFLDG01144">
    <property type="entry name" value="C2.B.4:_PGP_Like"/>
    <property type="match status" value="1"/>
</dbReference>
<dbReference type="InterPro" id="IPR000150">
    <property type="entry name" value="Cof"/>
</dbReference>
<dbReference type="GO" id="GO:0005829">
    <property type="term" value="C:cytosol"/>
    <property type="evidence" value="ECO:0007669"/>
    <property type="project" value="TreeGrafter"/>
</dbReference>
<dbReference type="Gene3D" id="3.30.1240.10">
    <property type="match status" value="1"/>
</dbReference>
<dbReference type="Proteomes" id="UP000256488">
    <property type="component" value="Unassembled WGS sequence"/>
</dbReference>
<dbReference type="PROSITE" id="PS01228">
    <property type="entry name" value="COF_1"/>
    <property type="match status" value="1"/>
</dbReference>
<protein>
    <recommendedName>
        <fullName evidence="3">Phosphatase YwpJ</fullName>
    </recommendedName>
</protein>
<evidence type="ECO:0000313" key="2">
    <source>
        <dbReference type="Proteomes" id="UP000256488"/>
    </source>
</evidence>
<dbReference type="GO" id="GO:0016791">
    <property type="term" value="F:phosphatase activity"/>
    <property type="evidence" value="ECO:0007669"/>
    <property type="project" value="UniProtKB-ARBA"/>
</dbReference>
<dbReference type="NCBIfam" id="TIGR00099">
    <property type="entry name" value="Cof-subfamily"/>
    <property type="match status" value="1"/>
</dbReference>
<reference evidence="1 2" key="1">
    <citation type="submission" date="2017-05" db="EMBL/GenBank/DDBJ databases">
        <title>Virgibacillus sp. AK90 isolated from a saltern of Kakinada, India.</title>
        <authorList>
            <person name="Gupta V."/>
            <person name="Sidhu C."/>
            <person name="Korpole S."/>
            <person name="Pinnaka A.K."/>
        </authorList>
    </citation>
    <scope>NUCLEOTIDE SEQUENCE [LARGE SCALE GENOMIC DNA]</scope>
    <source>
        <strain evidence="1 2">AK90</strain>
    </source>
</reference>
<accession>A0A3E0WIZ6</accession>
<dbReference type="InterPro" id="IPR023214">
    <property type="entry name" value="HAD_sf"/>
</dbReference>
<dbReference type="NCBIfam" id="TIGR01484">
    <property type="entry name" value="HAD-SF-IIB"/>
    <property type="match status" value="1"/>
</dbReference>
<name>A0A3E0WIZ6_9BACI</name>
<dbReference type="InterPro" id="IPR006379">
    <property type="entry name" value="HAD-SF_hydro_IIB"/>
</dbReference>
<sequence>MKLIAIDLDGTLLNDSGKLNSYDIHIIKKVLQAGHKIAICTGRATFDVQSLLKNDLEGLKGISIIASNGANILNDNFQLIDSTPINRQSIKKITDYLIQQNLYFELTTSHEIMVPIDGKEILQTEIAKVISQDPIINEQELWEQAIPQFSQSGIKPVNKSDWLATCKNKKSNINLPIYKILIFSYDHKKLLTTANTFTNDTDLSLTSSAKYNVEIISRHINKGISVNSLAEYYHIANEDIAVIGDNHNDLTMFQVATIKVAMENAIPEIKELSSFITRSNNQNGVAYALEHQLQLIH</sequence>
<dbReference type="SFLD" id="SFLDS00003">
    <property type="entry name" value="Haloacid_Dehalogenase"/>
    <property type="match status" value="1"/>
</dbReference>
<dbReference type="SUPFAM" id="SSF56784">
    <property type="entry name" value="HAD-like"/>
    <property type="match status" value="1"/>
</dbReference>
<dbReference type="PANTHER" id="PTHR10000:SF55">
    <property type="entry name" value="5-AMINO-6-(5-PHOSPHO-D-RIBITYLAMINO)URACIL PHOSPHATASE YCSE"/>
    <property type="match status" value="1"/>
</dbReference>
<organism evidence="1 2">
    <name type="scientific">Virgibacillus dokdonensis</name>
    <dbReference type="NCBI Taxonomy" id="302167"/>
    <lineage>
        <taxon>Bacteria</taxon>
        <taxon>Bacillati</taxon>
        <taxon>Bacillota</taxon>
        <taxon>Bacilli</taxon>
        <taxon>Bacillales</taxon>
        <taxon>Bacillaceae</taxon>
        <taxon>Virgibacillus</taxon>
    </lineage>
</organism>
<dbReference type="Pfam" id="PF08282">
    <property type="entry name" value="Hydrolase_3"/>
    <property type="match status" value="1"/>
</dbReference>
<comment type="caution">
    <text evidence="1">The sequence shown here is derived from an EMBL/GenBank/DDBJ whole genome shotgun (WGS) entry which is preliminary data.</text>
</comment>
<dbReference type="InterPro" id="IPR036412">
    <property type="entry name" value="HAD-like_sf"/>
</dbReference>